<dbReference type="EMBL" id="BK015781">
    <property type="protein sequence ID" value="DAE24695.1"/>
    <property type="molecule type" value="Genomic_DNA"/>
</dbReference>
<proteinExistence type="predicted"/>
<feature type="transmembrane region" description="Helical" evidence="1">
    <location>
        <begin position="9"/>
        <end position="26"/>
    </location>
</feature>
<keyword evidence="1" id="KW-0812">Transmembrane</keyword>
<feature type="transmembrane region" description="Helical" evidence="1">
    <location>
        <begin position="32"/>
        <end position="53"/>
    </location>
</feature>
<evidence type="ECO:0000256" key="1">
    <source>
        <dbReference type="SAM" id="Phobius"/>
    </source>
</evidence>
<name>A0A8S5QZL2_9VIRU</name>
<organism evidence="2">
    <name type="scientific">Inoviridae sp. ct1ro12</name>
    <dbReference type="NCBI Taxonomy" id="2826756"/>
    <lineage>
        <taxon>Viruses</taxon>
        <taxon>Monodnaviria</taxon>
        <taxon>Loebvirae</taxon>
        <taxon>Hofneiviricota</taxon>
        <taxon>Faserviricetes</taxon>
        <taxon>Tubulavirales</taxon>
        <taxon>Inoviridae</taxon>
    </lineage>
</organism>
<keyword evidence="1" id="KW-0472">Membrane</keyword>
<reference evidence="2" key="1">
    <citation type="journal article" date="2021" name="Proc. Natl. Acad. Sci. U.S.A.">
        <title>A Catalog of Tens of Thousands of Viruses from Human Metagenomes Reveals Hidden Associations with Chronic Diseases.</title>
        <authorList>
            <person name="Tisza M.J."/>
            <person name="Buck C.B."/>
        </authorList>
    </citation>
    <scope>NUCLEOTIDE SEQUENCE</scope>
    <source>
        <strain evidence="2">Ct1ro12</strain>
    </source>
</reference>
<keyword evidence="1" id="KW-1133">Transmembrane helix</keyword>
<accession>A0A8S5QZL2</accession>
<dbReference type="PROSITE" id="PS51257">
    <property type="entry name" value="PROKAR_LIPOPROTEIN"/>
    <property type="match status" value="1"/>
</dbReference>
<protein>
    <submittedName>
        <fullName evidence="2">Uncharacterized protein</fullName>
    </submittedName>
</protein>
<evidence type="ECO:0000313" key="2">
    <source>
        <dbReference type="EMBL" id="DAE24695.1"/>
    </source>
</evidence>
<sequence>MKLSKIKSTVLVIFTLLVVIFMLVYACTGDLINAVACGAIAILSLMLLVIYLFDDVAVILNNKNFDTHDSKLGD</sequence>